<evidence type="ECO:0000256" key="15">
    <source>
        <dbReference type="SAM" id="MobiDB-lite"/>
    </source>
</evidence>
<evidence type="ECO:0000313" key="19">
    <source>
        <dbReference type="EMBL" id="KMO75736.1"/>
    </source>
</evidence>
<dbReference type="GO" id="GO:0045892">
    <property type="term" value="P:negative regulation of DNA-templated transcription"/>
    <property type="evidence" value="ECO:0007669"/>
    <property type="project" value="UniProtKB-UniRule"/>
</dbReference>
<evidence type="ECO:0000256" key="14">
    <source>
        <dbReference type="RuleBase" id="RU003991"/>
    </source>
</evidence>
<dbReference type="AlphaFoldDB" id="A0A0J6YT88"/>
<dbReference type="EMBL" id="LAUZ02000085">
    <property type="protein sequence ID" value="KKE99965.1"/>
    <property type="molecule type" value="Genomic_DNA"/>
</dbReference>
<feature type="active site" description="For autocatalytic cleavage activity" evidence="13">
    <location>
        <position position="196"/>
    </location>
</feature>
<dbReference type="SUPFAM" id="SSF46785">
    <property type="entry name" value="Winged helix' DNA-binding domain"/>
    <property type="match status" value="1"/>
</dbReference>
<keyword evidence="12 13" id="KW-0742">SOS response</keyword>
<evidence type="ECO:0000256" key="13">
    <source>
        <dbReference type="HAMAP-Rule" id="MF_00015"/>
    </source>
</evidence>
<evidence type="ECO:0000256" key="2">
    <source>
        <dbReference type="ARBA" id="ARBA00011738"/>
    </source>
</evidence>
<dbReference type="InterPro" id="IPR039418">
    <property type="entry name" value="LexA-like"/>
</dbReference>
<dbReference type="InterPro" id="IPR006199">
    <property type="entry name" value="LexA_DNA-bd_dom"/>
</dbReference>
<dbReference type="Proteomes" id="UP000034150">
    <property type="component" value="Unassembled WGS sequence"/>
</dbReference>
<keyword evidence="20" id="KW-1185">Reference proteome</keyword>
<organism evidence="19 21">
    <name type="scientific">Mycolicibacterium obuense</name>
    <dbReference type="NCBI Taxonomy" id="1807"/>
    <lineage>
        <taxon>Bacteria</taxon>
        <taxon>Bacillati</taxon>
        <taxon>Actinomycetota</taxon>
        <taxon>Actinomycetes</taxon>
        <taxon>Mycobacteriales</taxon>
        <taxon>Mycobacteriaceae</taxon>
        <taxon>Mycolicibacterium</taxon>
    </lineage>
</organism>
<keyword evidence="5 13" id="KW-0227">DNA damage</keyword>
<dbReference type="InterPro" id="IPR006200">
    <property type="entry name" value="LexA"/>
</dbReference>
<dbReference type="GO" id="GO:0006260">
    <property type="term" value="P:DNA replication"/>
    <property type="evidence" value="ECO:0007669"/>
    <property type="project" value="UniProtKB-UniRule"/>
</dbReference>
<gene>
    <name evidence="13 19" type="primary">lexA</name>
    <name evidence="19" type="ORF">MOBUDSM44075_02825</name>
    <name evidence="18" type="ORF">WN67_21240</name>
</gene>
<dbReference type="InterPro" id="IPR015927">
    <property type="entry name" value="Peptidase_S24_S26A/B/C"/>
</dbReference>
<dbReference type="RefSeq" id="WP_046365032.1">
    <property type="nucleotide sequence ID" value="NZ_CALTXN010000011.1"/>
</dbReference>
<evidence type="ECO:0000259" key="17">
    <source>
        <dbReference type="Pfam" id="PF01726"/>
    </source>
</evidence>
<dbReference type="InterPro" id="IPR050077">
    <property type="entry name" value="LexA_repressor"/>
</dbReference>
<dbReference type="PATRIC" id="fig|1807.13.peg.5080"/>
<sequence>MSDDSSDTTSGPESANRRDRGSGLTERQRTILEVIRSSVTTRGYPPSIREIGDAVGLTSTSSVAHQLRTLERKGYLRRDPNRPRAVDVRGIDDMAANPVVATEVAGSDSLPEPTFVPVLGRIAAGGPILAEEAVEDVFPLPRELVGDGSLFLLKVVGESMVDAAICDGDWVVVRQQNVADNGDIVAAMIDGEATVKTFKRTKGQVWLMPHNPAFDPIPGNDAAVLGKVVTVIRKI</sequence>
<keyword evidence="10 13" id="KW-0804">Transcription</keyword>
<evidence type="ECO:0000256" key="4">
    <source>
        <dbReference type="ARBA" id="ARBA00022705"/>
    </source>
</evidence>
<name>A0A0J6YT88_9MYCO</name>
<accession>A0A0J6YT88</accession>
<keyword evidence="6 13" id="KW-0378">Hydrolase</keyword>
<feature type="domain" description="LexA repressor DNA-binding" evidence="17">
    <location>
        <begin position="22"/>
        <end position="85"/>
    </location>
</feature>
<proteinExistence type="inferred from homology"/>
<evidence type="ECO:0000256" key="12">
    <source>
        <dbReference type="ARBA" id="ARBA00023236"/>
    </source>
</evidence>
<dbReference type="InterPro" id="IPR036388">
    <property type="entry name" value="WH-like_DNA-bd_sf"/>
</dbReference>
<dbReference type="PRINTS" id="PR00726">
    <property type="entry name" value="LEXASERPTASE"/>
</dbReference>
<keyword evidence="9 13" id="KW-0238">DNA-binding</keyword>
<keyword evidence="3 13" id="KW-0678">Repressor</keyword>
<evidence type="ECO:0000256" key="3">
    <source>
        <dbReference type="ARBA" id="ARBA00022491"/>
    </source>
</evidence>
<feature type="domain" description="Peptidase S24/S26A/S26B/S26C" evidence="16">
    <location>
        <begin position="117"/>
        <end position="229"/>
    </location>
</feature>
<evidence type="ECO:0000256" key="7">
    <source>
        <dbReference type="ARBA" id="ARBA00022813"/>
    </source>
</evidence>
<dbReference type="InterPro" id="IPR036390">
    <property type="entry name" value="WH_DNA-bd_sf"/>
</dbReference>
<evidence type="ECO:0000313" key="20">
    <source>
        <dbReference type="Proteomes" id="UP000034150"/>
    </source>
</evidence>
<dbReference type="EMBL" id="JYNU01000015">
    <property type="protein sequence ID" value="KMO75736.1"/>
    <property type="molecule type" value="Genomic_DNA"/>
</dbReference>
<dbReference type="PANTHER" id="PTHR33516">
    <property type="entry name" value="LEXA REPRESSOR"/>
    <property type="match status" value="1"/>
</dbReference>
<evidence type="ECO:0000259" key="16">
    <source>
        <dbReference type="Pfam" id="PF00717"/>
    </source>
</evidence>
<keyword evidence="8 13" id="KW-0805">Transcription regulation</keyword>
<evidence type="ECO:0000256" key="11">
    <source>
        <dbReference type="ARBA" id="ARBA00023204"/>
    </source>
</evidence>
<dbReference type="PANTHER" id="PTHR33516:SF2">
    <property type="entry name" value="LEXA REPRESSOR-RELATED"/>
    <property type="match status" value="1"/>
</dbReference>
<evidence type="ECO:0000313" key="18">
    <source>
        <dbReference type="EMBL" id="KKE99965.1"/>
    </source>
</evidence>
<dbReference type="FunFam" id="2.10.109.10:FF:000001">
    <property type="entry name" value="LexA repressor"/>
    <property type="match status" value="1"/>
</dbReference>
<dbReference type="Pfam" id="PF01726">
    <property type="entry name" value="LexA_DNA_bind"/>
    <property type="match status" value="1"/>
</dbReference>
<evidence type="ECO:0000256" key="6">
    <source>
        <dbReference type="ARBA" id="ARBA00022801"/>
    </source>
</evidence>
<dbReference type="InterPro" id="IPR006197">
    <property type="entry name" value="Peptidase_S24_LexA"/>
</dbReference>
<keyword evidence="11 13" id="KW-0234">DNA repair</keyword>
<evidence type="ECO:0000256" key="10">
    <source>
        <dbReference type="ARBA" id="ARBA00023163"/>
    </source>
</evidence>
<comment type="caution">
    <text evidence="19">The sequence shown here is derived from an EMBL/GenBank/DDBJ whole genome shotgun (WGS) entry which is preliminary data.</text>
</comment>
<dbReference type="Gene3D" id="1.10.10.10">
    <property type="entry name" value="Winged helix-like DNA-binding domain superfamily/Winged helix DNA-binding domain"/>
    <property type="match status" value="1"/>
</dbReference>
<dbReference type="InterPro" id="IPR036286">
    <property type="entry name" value="LexA/Signal_pep-like_sf"/>
</dbReference>
<dbReference type="SUPFAM" id="SSF51306">
    <property type="entry name" value="LexA/Signal peptidase"/>
    <property type="match status" value="1"/>
</dbReference>
<dbReference type="OrthoDB" id="9802364at2"/>
<keyword evidence="4 13" id="KW-0235">DNA replication</keyword>
<comment type="function">
    <text evidence="13">Represses a number of genes involved in the response to DNA damage (SOS response), including recA and lexA. In the presence of single-stranded DNA, RecA interacts with LexA causing an autocatalytic cleavage which disrupts the DNA-binding part of LexA, leading to derepression of the SOS regulon and eventually DNA repair.</text>
</comment>
<comment type="similarity">
    <text evidence="1 13 14">Belongs to the peptidase S24 family.</text>
</comment>
<dbReference type="CDD" id="cd06529">
    <property type="entry name" value="S24_LexA-like"/>
    <property type="match status" value="1"/>
</dbReference>
<evidence type="ECO:0000313" key="21">
    <source>
        <dbReference type="Proteomes" id="UP000036313"/>
    </source>
</evidence>
<reference evidence="19 21" key="1">
    <citation type="journal article" date="2015" name="Genome Biol. Evol.">
        <title>Characterization of Three Mycobacterium spp. with Potential Use in Bioremediation by Genome Sequencing and Comparative Genomics.</title>
        <authorList>
            <person name="Das S."/>
            <person name="Pettersson B.M."/>
            <person name="Behra P.R."/>
            <person name="Ramesh M."/>
            <person name="Dasgupta S."/>
            <person name="Bhattacharya A."/>
            <person name="Kirsebom L.A."/>
        </authorList>
    </citation>
    <scope>NUCLEOTIDE SEQUENCE [LARGE SCALE GENOMIC DNA]</scope>
    <source>
        <strain evidence="19 21">DSM 44075</strain>
    </source>
</reference>
<dbReference type="NCBIfam" id="TIGR00498">
    <property type="entry name" value="lexA"/>
    <property type="match status" value="1"/>
</dbReference>
<dbReference type="HAMAP" id="MF_00015">
    <property type="entry name" value="LexA"/>
    <property type="match status" value="1"/>
</dbReference>
<feature type="site" description="Cleavage; by autolysis" evidence="13">
    <location>
        <begin position="124"/>
        <end position="125"/>
    </location>
</feature>
<evidence type="ECO:0000256" key="5">
    <source>
        <dbReference type="ARBA" id="ARBA00022763"/>
    </source>
</evidence>
<protein>
    <recommendedName>
        <fullName evidence="13">LexA repressor</fullName>
        <ecNumber evidence="13">3.4.21.88</ecNumber>
    </recommendedName>
</protein>
<dbReference type="FunFam" id="1.10.10.10:FF:000009">
    <property type="entry name" value="LexA repressor"/>
    <property type="match status" value="1"/>
</dbReference>
<dbReference type="Gene3D" id="2.10.109.10">
    <property type="entry name" value="Umud Fragment, subunit A"/>
    <property type="match status" value="1"/>
</dbReference>
<evidence type="ECO:0000256" key="8">
    <source>
        <dbReference type="ARBA" id="ARBA00023015"/>
    </source>
</evidence>
<dbReference type="GO" id="GO:0003677">
    <property type="term" value="F:DNA binding"/>
    <property type="evidence" value="ECO:0007669"/>
    <property type="project" value="UniProtKB-UniRule"/>
</dbReference>
<dbReference type="Proteomes" id="UP000036313">
    <property type="component" value="Unassembled WGS sequence"/>
</dbReference>
<dbReference type="GO" id="GO:0006508">
    <property type="term" value="P:proteolysis"/>
    <property type="evidence" value="ECO:0007669"/>
    <property type="project" value="InterPro"/>
</dbReference>
<evidence type="ECO:0000256" key="9">
    <source>
        <dbReference type="ARBA" id="ARBA00023125"/>
    </source>
</evidence>
<dbReference type="Pfam" id="PF00717">
    <property type="entry name" value="Peptidase_S24"/>
    <property type="match status" value="1"/>
</dbReference>
<comment type="catalytic activity">
    <reaction evidence="13">
        <text>Hydrolysis of Ala-|-Gly bond in repressor LexA.</text>
        <dbReference type="EC" id="3.4.21.88"/>
    </reaction>
</comment>
<comment type="subunit">
    <text evidence="2 13">Homodimer.</text>
</comment>
<dbReference type="GO" id="GO:0004252">
    <property type="term" value="F:serine-type endopeptidase activity"/>
    <property type="evidence" value="ECO:0007669"/>
    <property type="project" value="UniProtKB-UniRule"/>
</dbReference>
<feature type="DNA-binding region" description="H-T-H motif" evidence="13">
    <location>
        <begin position="48"/>
        <end position="68"/>
    </location>
</feature>
<dbReference type="EC" id="3.4.21.88" evidence="13"/>
<dbReference type="GO" id="GO:0009432">
    <property type="term" value="P:SOS response"/>
    <property type="evidence" value="ECO:0007669"/>
    <property type="project" value="UniProtKB-UniRule"/>
</dbReference>
<keyword evidence="7 13" id="KW-0068">Autocatalytic cleavage</keyword>
<feature type="active site" description="For autocatalytic cleavage activity" evidence="13">
    <location>
        <position position="159"/>
    </location>
</feature>
<feature type="region of interest" description="Disordered" evidence="15">
    <location>
        <begin position="1"/>
        <end position="29"/>
    </location>
</feature>
<dbReference type="STRING" id="1807.MOBUDSM44075_02825"/>
<evidence type="ECO:0000256" key="1">
    <source>
        <dbReference type="ARBA" id="ARBA00007484"/>
    </source>
</evidence>
<dbReference type="GO" id="GO:0006281">
    <property type="term" value="P:DNA repair"/>
    <property type="evidence" value="ECO:0007669"/>
    <property type="project" value="UniProtKB-UniRule"/>
</dbReference>
<feature type="compositionally biased region" description="Basic and acidic residues" evidence="15">
    <location>
        <begin position="15"/>
        <end position="29"/>
    </location>
</feature>
<reference evidence="18 20" key="2">
    <citation type="submission" date="2015-04" db="EMBL/GenBank/DDBJ databases">
        <title>Genome sequence of Mycobacterium obuense UC1.</title>
        <authorList>
            <person name="Greninger A.L."/>
            <person name="Cunningham G."/>
            <person name="Chiu C.Y."/>
            <person name="Miller S."/>
        </authorList>
    </citation>
    <scope>NUCLEOTIDE SEQUENCE [LARGE SCALE GENOMIC DNA]</scope>
    <source>
        <strain evidence="18 20">UC1</strain>
    </source>
</reference>